<accession>A0A8S2LWM9</accession>
<feature type="compositionally biased region" description="Low complexity" evidence="1">
    <location>
        <begin position="10"/>
        <end position="28"/>
    </location>
</feature>
<dbReference type="EMBL" id="CAJOBI010002391">
    <property type="protein sequence ID" value="CAF3926752.1"/>
    <property type="molecule type" value="Genomic_DNA"/>
</dbReference>
<comment type="caution">
    <text evidence="2">The sequence shown here is derived from an EMBL/GenBank/DDBJ whole genome shotgun (WGS) entry which is preliminary data.</text>
</comment>
<evidence type="ECO:0000313" key="3">
    <source>
        <dbReference type="Proteomes" id="UP000676336"/>
    </source>
</evidence>
<dbReference type="Proteomes" id="UP000676336">
    <property type="component" value="Unassembled WGS sequence"/>
</dbReference>
<evidence type="ECO:0000256" key="1">
    <source>
        <dbReference type="SAM" id="MobiDB-lite"/>
    </source>
</evidence>
<reference evidence="2" key="1">
    <citation type="submission" date="2021-02" db="EMBL/GenBank/DDBJ databases">
        <authorList>
            <person name="Nowell W R."/>
        </authorList>
    </citation>
    <scope>NUCLEOTIDE SEQUENCE</scope>
</reference>
<feature type="non-terminal residue" evidence="2">
    <location>
        <position position="1"/>
    </location>
</feature>
<feature type="region of interest" description="Disordered" evidence="1">
    <location>
        <begin position="1"/>
        <end position="28"/>
    </location>
</feature>
<evidence type="ECO:0000313" key="2">
    <source>
        <dbReference type="EMBL" id="CAF3926752.1"/>
    </source>
</evidence>
<gene>
    <name evidence="2" type="ORF">SMN809_LOCUS7965</name>
</gene>
<dbReference type="AlphaFoldDB" id="A0A8S2LWM9"/>
<organism evidence="2 3">
    <name type="scientific">Rotaria magnacalcarata</name>
    <dbReference type="NCBI Taxonomy" id="392030"/>
    <lineage>
        <taxon>Eukaryota</taxon>
        <taxon>Metazoa</taxon>
        <taxon>Spiralia</taxon>
        <taxon>Gnathifera</taxon>
        <taxon>Rotifera</taxon>
        <taxon>Eurotatoria</taxon>
        <taxon>Bdelloidea</taxon>
        <taxon>Philodinida</taxon>
        <taxon>Philodinidae</taxon>
        <taxon>Rotaria</taxon>
    </lineage>
</organism>
<protein>
    <submittedName>
        <fullName evidence="2">Uncharacterized protein</fullName>
    </submittedName>
</protein>
<name>A0A8S2LWM9_9BILA</name>
<proteinExistence type="predicted"/>
<sequence>NQTKPVEQGSTPSNGNNTVTSTTTMTNN</sequence>